<accession>A0ABS7L3F2</accession>
<keyword evidence="3" id="KW-1185">Reference proteome</keyword>
<dbReference type="Pfam" id="PF04239">
    <property type="entry name" value="DUF421"/>
    <property type="match status" value="1"/>
</dbReference>
<evidence type="ECO:0000313" key="2">
    <source>
        <dbReference type="EMBL" id="MBY0757458.1"/>
    </source>
</evidence>
<dbReference type="EMBL" id="JAIKTU010000029">
    <property type="protein sequence ID" value="MBY0757458.1"/>
    <property type="molecule type" value="Genomic_DNA"/>
</dbReference>
<evidence type="ECO:0000313" key="3">
    <source>
        <dbReference type="Proteomes" id="UP001299068"/>
    </source>
</evidence>
<dbReference type="Gene3D" id="3.30.240.20">
    <property type="entry name" value="bsu07140 like domains"/>
    <property type="match status" value="1"/>
</dbReference>
<dbReference type="Proteomes" id="UP001299068">
    <property type="component" value="Unassembled WGS sequence"/>
</dbReference>
<comment type="caution">
    <text evidence="2">The sequence shown here is derived from an EMBL/GenBank/DDBJ whole genome shotgun (WGS) entry which is preliminary data.</text>
</comment>
<reference evidence="2 3" key="1">
    <citation type="journal article" date="2021" name="Cell Host Microbe">
        <title>in vivo commensal control of Clostridioides difficile virulence.</title>
        <authorList>
            <person name="Girinathan B.P."/>
            <person name="Dibenedetto N."/>
            <person name="Worley J.N."/>
            <person name="Peltier J."/>
            <person name="Arrieta-Ortiz M.L."/>
            <person name="Rupa Christinal Immanuel S."/>
            <person name="Lavin R."/>
            <person name="Delaney M.L."/>
            <person name="Cummins C."/>
            <person name="Hoffmann M."/>
            <person name="Luo Y."/>
            <person name="Gonzalez-Escalona N."/>
            <person name="Allard M."/>
            <person name="Onderdonk A.B."/>
            <person name="Gerber G.K."/>
            <person name="Sonenshein A.L."/>
            <person name="Baliga N."/>
            <person name="Dupuy B."/>
            <person name="Bry L."/>
        </authorList>
    </citation>
    <scope>NUCLEOTIDE SEQUENCE [LARGE SCALE GENOMIC DNA]</scope>
    <source>
        <strain evidence="2 3">DSM 599</strain>
    </source>
</reference>
<dbReference type="RefSeq" id="WP_221862615.1">
    <property type="nucleotide sequence ID" value="NZ_JAIKTU010000029.1"/>
</dbReference>
<sequence length="50" mass="5745">MVIENGIINFRNLKKIRLSVDMLEKRLRQLGIASIKDVKYATVEVSGDRI</sequence>
<name>A0ABS7L3F2_CLOSR</name>
<feature type="domain" description="YetF C-terminal" evidence="1">
    <location>
        <begin position="1"/>
        <end position="47"/>
    </location>
</feature>
<organism evidence="2 3">
    <name type="scientific">Clostridium sardiniense</name>
    <name type="common">Clostridium absonum</name>
    <dbReference type="NCBI Taxonomy" id="29369"/>
    <lineage>
        <taxon>Bacteria</taxon>
        <taxon>Bacillati</taxon>
        <taxon>Bacillota</taxon>
        <taxon>Clostridia</taxon>
        <taxon>Eubacteriales</taxon>
        <taxon>Clostridiaceae</taxon>
        <taxon>Clostridium</taxon>
    </lineage>
</organism>
<dbReference type="InterPro" id="IPR007353">
    <property type="entry name" value="DUF421"/>
</dbReference>
<gene>
    <name evidence="2" type="ORF">K5V21_18780</name>
</gene>
<dbReference type="InterPro" id="IPR023090">
    <property type="entry name" value="UPF0702_alpha/beta_dom_sf"/>
</dbReference>
<evidence type="ECO:0000259" key="1">
    <source>
        <dbReference type="Pfam" id="PF04239"/>
    </source>
</evidence>
<protein>
    <submittedName>
        <fullName evidence="2">DUF421 domain-containing protein</fullName>
    </submittedName>
</protein>
<proteinExistence type="predicted"/>